<evidence type="ECO:0000256" key="2">
    <source>
        <dbReference type="SAM" id="Phobius"/>
    </source>
</evidence>
<dbReference type="GeneID" id="97986556"/>
<evidence type="ECO:0000256" key="1">
    <source>
        <dbReference type="SAM" id="MobiDB-lite"/>
    </source>
</evidence>
<feature type="transmembrane region" description="Helical" evidence="2">
    <location>
        <begin position="237"/>
        <end position="257"/>
    </location>
</feature>
<evidence type="ECO:0008006" key="7">
    <source>
        <dbReference type="Google" id="ProtNLM"/>
    </source>
</evidence>
<feature type="transmembrane region" description="Helical" evidence="2">
    <location>
        <begin position="115"/>
        <end position="140"/>
    </location>
</feature>
<keyword evidence="2" id="KW-0472">Membrane</keyword>
<feature type="transmembrane region" description="Helical" evidence="2">
    <location>
        <begin position="195"/>
        <end position="216"/>
    </location>
</feature>
<dbReference type="EMBL" id="QVLU01000008">
    <property type="protein sequence ID" value="RGE71838.1"/>
    <property type="molecule type" value="Genomic_DNA"/>
</dbReference>
<feature type="transmembrane region" description="Helical" evidence="2">
    <location>
        <begin position="152"/>
        <end position="175"/>
    </location>
</feature>
<dbReference type="OrthoDB" id="48176at2"/>
<organism evidence="4 6">
    <name type="scientific">Eisenbergiella massiliensis</name>
    <dbReference type="NCBI Taxonomy" id="1720294"/>
    <lineage>
        <taxon>Bacteria</taxon>
        <taxon>Bacillati</taxon>
        <taxon>Bacillota</taxon>
        <taxon>Clostridia</taxon>
        <taxon>Lachnospirales</taxon>
        <taxon>Lachnospiraceae</taxon>
        <taxon>Eisenbergiella</taxon>
    </lineage>
</organism>
<evidence type="ECO:0000313" key="4">
    <source>
        <dbReference type="EMBL" id="RGE71838.1"/>
    </source>
</evidence>
<feature type="transmembrane region" description="Helical" evidence="2">
    <location>
        <begin position="73"/>
        <end position="95"/>
    </location>
</feature>
<feature type="transmembrane region" description="Helical" evidence="2">
    <location>
        <begin position="285"/>
        <end position="301"/>
    </location>
</feature>
<keyword evidence="2" id="KW-1133">Transmembrane helix</keyword>
<evidence type="ECO:0000313" key="3">
    <source>
        <dbReference type="EMBL" id="RGE63605.1"/>
    </source>
</evidence>
<protein>
    <recommendedName>
        <fullName evidence="7">CPBP family intramembrane metalloprotease</fullName>
    </recommendedName>
</protein>
<dbReference type="AlphaFoldDB" id="A0A3E3IXM5"/>
<feature type="region of interest" description="Disordered" evidence="1">
    <location>
        <begin position="19"/>
        <end position="68"/>
    </location>
</feature>
<reference evidence="4 6" key="1">
    <citation type="submission" date="2018-08" db="EMBL/GenBank/DDBJ databases">
        <title>A genome reference for cultivated species of the human gut microbiota.</title>
        <authorList>
            <person name="Zou Y."/>
            <person name="Xue W."/>
            <person name="Luo G."/>
        </authorList>
    </citation>
    <scope>NUCLEOTIDE SEQUENCE [LARGE SCALE GENOMIC DNA]</scope>
    <source>
        <strain evidence="4 6">AF26-4BH</strain>
        <strain evidence="3">TF05-5AC</strain>
    </source>
</reference>
<dbReference type="EMBL" id="QVLV01000003">
    <property type="protein sequence ID" value="RGE63605.1"/>
    <property type="molecule type" value="Genomic_DNA"/>
</dbReference>
<evidence type="ECO:0000313" key="6">
    <source>
        <dbReference type="Proteomes" id="UP000261166"/>
    </source>
</evidence>
<dbReference type="Proteomes" id="UP000261166">
    <property type="component" value="Unassembled WGS sequence"/>
</dbReference>
<gene>
    <name evidence="4" type="ORF">DWY69_10140</name>
    <name evidence="3" type="ORF">DXC51_06595</name>
</gene>
<keyword evidence="2" id="KW-0812">Transmembrane</keyword>
<accession>A0A3E3IXM5</accession>
<dbReference type="Proteomes" id="UP000260812">
    <property type="component" value="Unassembled WGS sequence"/>
</dbReference>
<evidence type="ECO:0000313" key="5">
    <source>
        <dbReference type="Proteomes" id="UP000260812"/>
    </source>
</evidence>
<comment type="caution">
    <text evidence="4">The sequence shown here is derived from an EMBL/GenBank/DDBJ whole genome shotgun (WGS) entry which is preliminary data.</text>
</comment>
<sequence length="302" mass="32409">MVRWRNECGRPGWFGPAGGVELGMGKRTGKRRTGKQKVGQQMAGEQMAGKQKVGKETAGWESGSGRGDRRRNWVDLCIVLLTSGVVIAAYLAVMGGMSQSGSSGGGSGEVSGGELLLQTLLGALTEYGVFGLGITIVCAVRRESFRSFGLKWEKLGVTVLLSALACAPAFVSMLFRNEVHSYLPFQTVNFTKQVLEAGVPVSLVGMVIIAASWGFFEGFSYVVIAERVNRLFPVRRVWLNAGAAAGGAICLVVHAVLGLAPETFVVGLCDFIIIYGMLAVRDYTGNAWGCVLIYFFFWNALV</sequence>
<dbReference type="RefSeq" id="WP_025488754.1">
    <property type="nucleotide sequence ID" value="NZ_CALBAU010000430.1"/>
</dbReference>
<name>A0A3E3IXM5_9FIRM</name>
<proteinExistence type="predicted"/>
<keyword evidence="5" id="KW-1185">Reference proteome</keyword>